<feature type="transmembrane region" description="Helical" evidence="7">
    <location>
        <begin position="393"/>
        <end position="411"/>
    </location>
</feature>
<feature type="transmembrane region" description="Helical" evidence="7">
    <location>
        <begin position="195"/>
        <end position="216"/>
    </location>
</feature>
<feature type="transmembrane region" description="Helical" evidence="7">
    <location>
        <begin position="320"/>
        <end position="339"/>
    </location>
</feature>
<keyword evidence="2" id="KW-0813">Transport</keyword>
<evidence type="ECO:0000256" key="7">
    <source>
        <dbReference type="SAM" id="Phobius"/>
    </source>
</evidence>
<feature type="transmembrane region" description="Helical" evidence="7">
    <location>
        <begin position="359"/>
        <end position="381"/>
    </location>
</feature>
<dbReference type="InterPro" id="IPR051327">
    <property type="entry name" value="MATE_MepA_subfamily"/>
</dbReference>
<evidence type="ECO:0000256" key="2">
    <source>
        <dbReference type="ARBA" id="ARBA00022448"/>
    </source>
</evidence>
<keyword evidence="9" id="KW-1185">Reference proteome</keyword>
<accession>A0AAE3AHT6</accession>
<dbReference type="AlphaFoldDB" id="A0AAE3AHT6"/>
<dbReference type="GO" id="GO:0005886">
    <property type="term" value="C:plasma membrane"/>
    <property type="evidence" value="ECO:0007669"/>
    <property type="project" value="UniProtKB-SubCell"/>
</dbReference>
<keyword evidence="6 7" id="KW-0472">Membrane</keyword>
<dbReference type="GO" id="GO:0015297">
    <property type="term" value="F:antiporter activity"/>
    <property type="evidence" value="ECO:0007669"/>
    <property type="project" value="InterPro"/>
</dbReference>
<evidence type="ECO:0000256" key="3">
    <source>
        <dbReference type="ARBA" id="ARBA00022475"/>
    </source>
</evidence>
<keyword evidence="4 7" id="KW-0812">Transmembrane</keyword>
<dbReference type="RefSeq" id="WP_302930015.1">
    <property type="nucleotide sequence ID" value="NZ_JAJEPW010000079.1"/>
</dbReference>
<reference evidence="8" key="1">
    <citation type="submission" date="2021-10" db="EMBL/GenBank/DDBJ databases">
        <title>Anaerobic single-cell dispensing facilitates the cultivation of human gut bacteria.</title>
        <authorList>
            <person name="Afrizal A."/>
        </authorList>
    </citation>
    <scope>NUCLEOTIDE SEQUENCE</scope>
    <source>
        <strain evidence="8">CLA-AA-H272</strain>
    </source>
</reference>
<evidence type="ECO:0000256" key="1">
    <source>
        <dbReference type="ARBA" id="ARBA00004651"/>
    </source>
</evidence>
<gene>
    <name evidence="8" type="ORF">LKD37_15485</name>
</gene>
<evidence type="ECO:0000256" key="6">
    <source>
        <dbReference type="ARBA" id="ARBA00023136"/>
    </source>
</evidence>
<evidence type="ECO:0000313" key="9">
    <source>
        <dbReference type="Proteomes" id="UP001199319"/>
    </source>
</evidence>
<sequence>MSKTPIQLSDHFTCRKLICFTLPSITMIIFTAIYGVVDGFFVSNYAGKTPFAAVNLIIPVLLILGSVGFMFGTGGGALIAKTMGQGDRQRANNIFSLIVYASAACGVVLAALGFLILRPAAVLMGAEGELLEQALIYGRINLIALPFYVLQYEFQCLFATAEKPRLGLFVTVAAGVANMVLDALFVGVFSWGAAGAAAATAISQCIGGVAPLIYFARPNSSLLRLGKCRLDLRALGKTCSNGSSEFMSNVSMSLVSMLYNVQLMKYAGEDGISAYGVLMYVSMVFQAIFVGYSVGVAPIESYHLGAENRRELRGLLRRSLGLLAVCAACMFAAGQVLAAPLSRLYVGYDPGLFEMTSHAFGIFSFSFLFSGFAIYGSSFFTALNDGLTSASIAFLRTLVFQVGAVLTFPLLWKLDGIWLSIVAAEVMAVITTAIFLVVGRKRYGY</sequence>
<comment type="subcellular location">
    <subcellularLocation>
        <location evidence="1">Cell membrane</location>
        <topology evidence="1">Multi-pass membrane protein</topology>
    </subcellularLocation>
</comment>
<feature type="transmembrane region" description="Helical" evidence="7">
    <location>
        <begin position="17"/>
        <end position="37"/>
    </location>
</feature>
<dbReference type="PANTHER" id="PTHR43823:SF3">
    <property type="entry name" value="MULTIDRUG EXPORT PROTEIN MEPA"/>
    <property type="match status" value="1"/>
</dbReference>
<dbReference type="InterPro" id="IPR048279">
    <property type="entry name" value="MdtK-like"/>
</dbReference>
<feature type="transmembrane region" description="Helical" evidence="7">
    <location>
        <begin position="277"/>
        <end position="299"/>
    </location>
</feature>
<comment type="caution">
    <text evidence="8">The sequence shown here is derived from an EMBL/GenBank/DDBJ whole genome shotgun (WGS) entry which is preliminary data.</text>
</comment>
<dbReference type="InterPro" id="IPR002528">
    <property type="entry name" value="MATE_fam"/>
</dbReference>
<dbReference type="EMBL" id="JAJEPW010000079">
    <property type="protein sequence ID" value="MCC2130887.1"/>
    <property type="molecule type" value="Genomic_DNA"/>
</dbReference>
<feature type="transmembrane region" description="Helical" evidence="7">
    <location>
        <begin position="57"/>
        <end position="80"/>
    </location>
</feature>
<feature type="transmembrane region" description="Helical" evidence="7">
    <location>
        <begin position="92"/>
        <end position="116"/>
    </location>
</feature>
<name>A0AAE3AHT6_9FIRM</name>
<evidence type="ECO:0000313" key="8">
    <source>
        <dbReference type="EMBL" id="MCC2130887.1"/>
    </source>
</evidence>
<dbReference type="GO" id="GO:0042910">
    <property type="term" value="F:xenobiotic transmembrane transporter activity"/>
    <property type="evidence" value="ECO:0007669"/>
    <property type="project" value="InterPro"/>
</dbReference>
<keyword evidence="3" id="KW-1003">Cell membrane</keyword>
<dbReference type="PIRSF" id="PIRSF006603">
    <property type="entry name" value="DinF"/>
    <property type="match status" value="1"/>
</dbReference>
<dbReference type="PANTHER" id="PTHR43823">
    <property type="entry name" value="SPORULATION PROTEIN YKVU"/>
    <property type="match status" value="1"/>
</dbReference>
<organism evidence="8 9">
    <name type="scientific">Brotocaccenecus cirricatena</name>
    <dbReference type="NCBI Taxonomy" id="3064195"/>
    <lineage>
        <taxon>Bacteria</taxon>
        <taxon>Bacillati</taxon>
        <taxon>Bacillota</taxon>
        <taxon>Clostridia</taxon>
        <taxon>Eubacteriales</taxon>
        <taxon>Oscillospiraceae</taxon>
        <taxon>Brotocaccenecus</taxon>
    </lineage>
</organism>
<dbReference type="Proteomes" id="UP001199319">
    <property type="component" value="Unassembled WGS sequence"/>
</dbReference>
<feature type="transmembrane region" description="Helical" evidence="7">
    <location>
        <begin position="417"/>
        <end position="438"/>
    </location>
</feature>
<evidence type="ECO:0000256" key="4">
    <source>
        <dbReference type="ARBA" id="ARBA00022692"/>
    </source>
</evidence>
<evidence type="ECO:0000256" key="5">
    <source>
        <dbReference type="ARBA" id="ARBA00022989"/>
    </source>
</evidence>
<feature type="transmembrane region" description="Helical" evidence="7">
    <location>
        <begin position="166"/>
        <end position="189"/>
    </location>
</feature>
<proteinExistence type="predicted"/>
<keyword evidence="5 7" id="KW-1133">Transmembrane helix</keyword>
<protein>
    <submittedName>
        <fullName evidence="8">MATE family efflux transporter</fullName>
    </submittedName>
</protein>
<dbReference type="Pfam" id="PF01554">
    <property type="entry name" value="MatE"/>
    <property type="match status" value="2"/>
</dbReference>